<feature type="transmembrane region" description="Helical" evidence="1">
    <location>
        <begin position="73"/>
        <end position="91"/>
    </location>
</feature>
<proteinExistence type="predicted"/>
<evidence type="ECO:0000313" key="3">
    <source>
        <dbReference type="Proteomes" id="UP000266385"/>
    </source>
</evidence>
<comment type="caution">
    <text evidence="2">The sequence shown here is derived from an EMBL/GenBank/DDBJ whole genome shotgun (WGS) entry which is preliminary data.</text>
</comment>
<evidence type="ECO:0000313" key="2">
    <source>
        <dbReference type="EMBL" id="RIJ30650.1"/>
    </source>
</evidence>
<dbReference type="EMBL" id="QWFX01000006">
    <property type="protein sequence ID" value="RIJ30650.1"/>
    <property type="molecule type" value="Genomic_DNA"/>
</dbReference>
<organism evidence="2 3">
    <name type="scientific">Henriciella mobilis</name>
    <dbReference type="NCBI Taxonomy" id="2305467"/>
    <lineage>
        <taxon>Bacteria</taxon>
        <taxon>Pseudomonadati</taxon>
        <taxon>Pseudomonadota</taxon>
        <taxon>Alphaproteobacteria</taxon>
        <taxon>Hyphomonadales</taxon>
        <taxon>Hyphomonadaceae</taxon>
        <taxon>Henriciella</taxon>
    </lineage>
</organism>
<name>A0A399RGB3_9PROT</name>
<gene>
    <name evidence="2" type="ORF">D1223_08510</name>
</gene>
<dbReference type="OrthoDB" id="7620527at2"/>
<reference evidence="2 3" key="1">
    <citation type="submission" date="2018-08" db="EMBL/GenBank/DDBJ databases">
        <title>Henriciella mobilis sp. nov., isolated from seawater.</title>
        <authorList>
            <person name="Cheng H."/>
            <person name="Wu Y.-H."/>
            <person name="Xu X.-W."/>
            <person name="Guo L.-L."/>
        </authorList>
    </citation>
    <scope>NUCLEOTIDE SEQUENCE [LARGE SCALE GENOMIC DNA]</scope>
    <source>
        <strain evidence="2 3">JN25</strain>
    </source>
</reference>
<dbReference type="RefSeq" id="WP_119375958.1">
    <property type="nucleotide sequence ID" value="NZ_QWFX01000006.1"/>
</dbReference>
<keyword evidence="1" id="KW-0472">Membrane</keyword>
<protein>
    <submittedName>
        <fullName evidence="2">Uncharacterized protein</fullName>
    </submittedName>
</protein>
<feature type="transmembrane region" description="Helical" evidence="1">
    <location>
        <begin position="44"/>
        <end position="61"/>
    </location>
</feature>
<dbReference type="AlphaFoldDB" id="A0A399RGB3"/>
<dbReference type="Proteomes" id="UP000266385">
    <property type="component" value="Unassembled WGS sequence"/>
</dbReference>
<keyword evidence="1" id="KW-0812">Transmembrane</keyword>
<keyword evidence="3" id="KW-1185">Reference proteome</keyword>
<sequence length="103" mass="11491">MSGIITHLSASSFETIARRLDGEIRYWWQEAALWFSRRSDGEQLVIGCLLVLFLLMLIFRMSMRSDAGGGKHFGGSLFTVMIFAFGLGWMLDSGAGSLSFVFN</sequence>
<accession>A0A399RGB3</accession>
<evidence type="ECO:0000256" key="1">
    <source>
        <dbReference type="SAM" id="Phobius"/>
    </source>
</evidence>
<keyword evidence="1" id="KW-1133">Transmembrane helix</keyword>